<accession>A0A810N420</accession>
<evidence type="ECO:0000313" key="1">
    <source>
        <dbReference type="EMBL" id="BCJ68461.1"/>
    </source>
</evidence>
<dbReference type="KEGG" id="pry:Prubr_54820"/>
<evidence type="ECO:0000313" key="2">
    <source>
        <dbReference type="Proteomes" id="UP000680866"/>
    </source>
</evidence>
<sequence>MYESGSAAWAGAARVPATSPATAATAAAVRNRRGGRGVGGAAAPRTTMVFTVSVSSFSRTGWWRRQGDAATTKSG</sequence>
<keyword evidence="2" id="KW-1185">Reference proteome</keyword>
<reference evidence="1" key="1">
    <citation type="submission" date="2020-08" db="EMBL/GenBank/DDBJ databases">
        <title>Whole genome shotgun sequence of Polymorphospora rubra NBRC 101157.</title>
        <authorList>
            <person name="Komaki H."/>
            <person name="Tamura T."/>
        </authorList>
    </citation>
    <scope>NUCLEOTIDE SEQUENCE</scope>
    <source>
        <strain evidence="1">NBRC 101157</strain>
    </source>
</reference>
<proteinExistence type="predicted"/>
<gene>
    <name evidence="1" type="ORF">Prubr_54820</name>
</gene>
<dbReference type="EMBL" id="AP023359">
    <property type="protein sequence ID" value="BCJ68461.1"/>
    <property type="molecule type" value="Genomic_DNA"/>
</dbReference>
<organism evidence="1 2">
    <name type="scientific">Polymorphospora rubra</name>
    <dbReference type="NCBI Taxonomy" id="338584"/>
    <lineage>
        <taxon>Bacteria</taxon>
        <taxon>Bacillati</taxon>
        <taxon>Actinomycetota</taxon>
        <taxon>Actinomycetes</taxon>
        <taxon>Micromonosporales</taxon>
        <taxon>Micromonosporaceae</taxon>
        <taxon>Polymorphospora</taxon>
    </lineage>
</organism>
<protein>
    <submittedName>
        <fullName evidence="1">Uncharacterized protein</fullName>
    </submittedName>
</protein>
<dbReference type="Proteomes" id="UP000680866">
    <property type="component" value="Chromosome"/>
</dbReference>
<dbReference type="AlphaFoldDB" id="A0A810N420"/>
<name>A0A810N420_9ACTN</name>